<dbReference type="InterPro" id="IPR025669">
    <property type="entry name" value="AAA_dom"/>
</dbReference>
<dbReference type="InterPro" id="IPR050678">
    <property type="entry name" value="DNA_Partitioning_ATPase"/>
</dbReference>
<name>A0A1G7T8A4_9EURY</name>
<dbReference type="SUPFAM" id="SSF52540">
    <property type="entry name" value="P-loop containing nucleoside triphosphate hydrolases"/>
    <property type="match status" value="1"/>
</dbReference>
<dbReference type="PANTHER" id="PTHR13696">
    <property type="entry name" value="P-LOOP CONTAINING NUCLEOSIDE TRIPHOSPHATE HYDROLASE"/>
    <property type="match status" value="1"/>
</dbReference>
<accession>A0A1G7T8A4</accession>
<dbReference type="AlphaFoldDB" id="A0A1G7T8A4"/>
<dbReference type="PANTHER" id="PTHR13696:SF99">
    <property type="entry name" value="COBYRINIC ACID AC-DIAMIDE SYNTHASE"/>
    <property type="match status" value="1"/>
</dbReference>
<evidence type="ECO:0000313" key="2">
    <source>
        <dbReference type="EMBL" id="SDG31264.1"/>
    </source>
</evidence>
<sequence length="279" mass="31393">MLAYTVYSEAGGVGKTTLAANLAKAEVRAGRDVLVIDLDTQEASLSHLLDVADERNDSEADSLLRHMIDRPRGPVEDLIRTSEGIDIVPAHNILEYASKHLRRREEEAADFGETFNPNKQLLRVLREAGVHETYDTLIVDPPATADIKLHNAIHATRHVVIPFEPSGKGYESVQGLDQLVGGLEDNLDIKVGVLAVVPNRYKGMNDQDRFLETLQEDGWDIPVTLRERSSMLEGCWAEQCTAYRYVEEHRDRKRDHEVETLEKIDDLAEHIRLQTEVPA</sequence>
<organism evidence="2 3">
    <name type="scientific">Halorientalis regularis</name>
    <dbReference type="NCBI Taxonomy" id="660518"/>
    <lineage>
        <taxon>Archaea</taxon>
        <taxon>Methanobacteriati</taxon>
        <taxon>Methanobacteriota</taxon>
        <taxon>Stenosarchaea group</taxon>
        <taxon>Halobacteria</taxon>
        <taxon>Halobacteriales</taxon>
        <taxon>Haloarculaceae</taxon>
        <taxon>Halorientalis</taxon>
    </lineage>
</organism>
<dbReference type="Gene3D" id="3.40.50.300">
    <property type="entry name" value="P-loop containing nucleotide triphosphate hydrolases"/>
    <property type="match status" value="1"/>
</dbReference>
<evidence type="ECO:0000259" key="1">
    <source>
        <dbReference type="Pfam" id="PF13614"/>
    </source>
</evidence>
<dbReference type="EMBL" id="FNBK01000023">
    <property type="protein sequence ID" value="SDG31264.1"/>
    <property type="molecule type" value="Genomic_DNA"/>
</dbReference>
<dbReference type="STRING" id="660518.SAMN05216218_12337"/>
<dbReference type="Proteomes" id="UP000199076">
    <property type="component" value="Unassembled WGS sequence"/>
</dbReference>
<dbReference type="InterPro" id="IPR027417">
    <property type="entry name" value="P-loop_NTPase"/>
</dbReference>
<evidence type="ECO:0000313" key="3">
    <source>
        <dbReference type="Proteomes" id="UP000199076"/>
    </source>
</evidence>
<dbReference type="RefSeq" id="WP_092695371.1">
    <property type="nucleotide sequence ID" value="NZ_FNBK01000023.1"/>
</dbReference>
<protein>
    <submittedName>
        <fullName evidence="2">Cellulose biosynthesis protein BcsQ</fullName>
    </submittedName>
</protein>
<reference evidence="3" key="1">
    <citation type="submission" date="2016-10" db="EMBL/GenBank/DDBJ databases">
        <authorList>
            <person name="Varghese N."/>
            <person name="Submissions S."/>
        </authorList>
    </citation>
    <scope>NUCLEOTIDE SEQUENCE [LARGE SCALE GENOMIC DNA]</scope>
    <source>
        <strain evidence="3">IBRC-M 10760</strain>
    </source>
</reference>
<dbReference type="Pfam" id="PF13614">
    <property type="entry name" value="AAA_31"/>
    <property type="match status" value="1"/>
</dbReference>
<feature type="domain" description="AAA" evidence="1">
    <location>
        <begin position="6"/>
        <end position="181"/>
    </location>
</feature>
<keyword evidence="3" id="KW-1185">Reference proteome</keyword>
<proteinExistence type="predicted"/>
<dbReference type="OrthoDB" id="298117at2157"/>
<dbReference type="CDD" id="cd02042">
    <property type="entry name" value="ParAB_family"/>
    <property type="match status" value="1"/>
</dbReference>
<gene>
    <name evidence="2" type="ORF">SAMN05216218_12337</name>
</gene>